<name>A0A292ZBP4_SPHSA</name>
<dbReference type="Proteomes" id="UP000221538">
    <property type="component" value="Unassembled WGS sequence"/>
</dbReference>
<evidence type="ECO:0000313" key="2">
    <source>
        <dbReference type="EMBL" id="GAY20290.1"/>
    </source>
</evidence>
<feature type="region of interest" description="Disordered" evidence="1">
    <location>
        <begin position="27"/>
        <end position="47"/>
    </location>
</feature>
<reference evidence="2 3" key="2">
    <citation type="journal article" date="2013" name="Environ. Sci. Technol.">
        <title>The 4-tert-butylphenol-utilizing bacterium Sphingobium fuliginis OMI can degrade bisphenols via phenolic ring hydroxylation and meta-cleavage pathway.</title>
        <authorList>
            <person name="Ogata Y."/>
            <person name="Goda S."/>
            <person name="Toyama T."/>
            <person name="Sei K."/>
            <person name="Ike M."/>
        </authorList>
    </citation>
    <scope>NUCLEOTIDE SEQUENCE [LARGE SCALE GENOMIC DNA]</scope>
    <source>
        <strain evidence="2 3">OMI</strain>
    </source>
</reference>
<reference evidence="2 3" key="1">
    <citation type="journal article" date="2013" name="Biodegradation">
        <title>Occurrence of 4-tert-butylphenol (4-t-BP) biodegradation in an aquatic sample caused by the presence of Spirodela polyrrhiza and isolation of a 4-t-BP-utilizing bacterium.</title>
        <authorList>
            <person name="Ogata Y."/>
            <person name="Toyama T."/>
            <person name="Yu N."/>
            <person name="Wang X."/>
            <person name="Sei K."/>
            <person name="Ike M."/>
        </authorList>
    </citation>
    <scope>NUCLEOTIDE SEQUENCE [LARGE SCALE GENOMIC DNA]</scope>
    <source>
        <strain evidence="2 3">OMI</strain>
    </source>
</reference>
<dbReference type="EMBL" id="BEWI01000030">
    <property type="protein sequence ID" value="GAY20290.1"/>
    <property type="molecule type" value="Genomic_DNA"/>
</dbReference>
<evidence type="ECO:0000256" key="1">
    <source>
        <dbReference type="SAM" id="MobiDB-lite"/>
    </source>
</evidence>
<organism evidence="2 3">
    <name type="scientific">Sphingobium fuliginis (strain ATCC 27551)</name>
    <dbReference type="NCBI Taxonomy" id="336203"/>
    <lineage>
        <taxon>Bacteria</taxon>
        <taxon>Pseudomonadati</taxon>
        <taxon>Pseudomonadota</taxon>
        <taxon>Alphaproteobacteria</taxon>
        <taxon>Sphingomonadales</taxon>
        <taxon>Sphingomonadaceae</taxon>
        <taxon>Sphingobium</taxon>
    </lineage>
</organism>
<accession>A0A292ZBP4</accession>
<dbReference type="AlphaFoldDB" id="A0A292ZBP4"/>
<proteinExistence type="predicted"/>
<gene>
    <name evidence="2" type="ORF">SFOMI_0813</name>
</gene>
<protein>
    <submittedName>
        <fullName evidence="2">Uncharacterized protein</fullName>
    </submittedName>
</protein>
<comment type="caution">
    <text evidence="2">The sequence shown here is derived from an EMBL/GenBank/DDBJ whole genome shotgun (WGS) entry which is preliminary data.</text>
</comment>
<evidence type="ECO:0000313" key="3">
    <source>
        <dbReference type="Proteomes" id="UP000221538"/>
    </source>
</evidence>
<sequence length="47" mass="4681">MGGGAGESRHGGIGWAWRPLRANALRGRASGDSSQPALSEFAGGSAL</sequence>